<feature type="repeat" description="TPR" evidence="1">
    <location>
        <begin position="541"/>
        <end position="574"/>
    </location>
</feature>
<dbReference type="SUPFAM" id="SSF48452">
    <property type="entry name" value="TPR-like"/>
    <property type="match status" value="3"/>
</dbReference>
<dbReference type="PROSITE" id="PS50005">
    <property type="entry name" value="TPR"/>
    <property type="match status" value="2"/>
</dbReference>
<proteinExistence type="predicted"/>
<gene>
    <name evidence="4" type="primary">LOC101848533</name>
</gene>
<dbReference type="SMART" id="SM00028">
    <property type="entry name" value="TPR"/>
    <property type="match status" value="4"/>
</dbReference>
<keyword evidence="1" id="KW-0802">TPR repeat</keyword>
<organism evidence="3 4">
    <name type="scientific">Aplysia californica</name>
    <name type="common">California sea hare</name>
    <dbReference type="NCBI Taxonomy" id="6500"/>
    <lineage>
        <taxon>Eukaryota</taxon>
        <taxon>Metazoa</taxon>
        <taxon>Spiralia</taxon>
        <taxon>Lophotrochozoa</taxon>
        <taxon>Mollusca</taxon>
        <taxon>Gastropoda</taxon>
        <taxon>Heterobranchia</taxon>
        <taxon>Euthyneura</taxon>
        <taxon>Tectipleura</taxon>
        <taxon>Aplysiida</taxon>
        <taxon>Aplysioidea</taxon>
        <taxon>Aplysiidae</taxon>
        <taxon>Aplysia</taxon>
    </lineage>
</organism>
<dbReference type="PANTHER" id="PTHR23082">
    <property type="entry name" value="TRANSCRIPTION INITIATION FACTOR IIIC TFIIIC , POLYPEPTIDE 3-RELATED"/>
    <property type="match status" value="1"/>
</dbReference>
<feature type="compositionally biased region" description="Polar residues" evidence="2">
    <location>
        <begin position="38"/>
        <end position="48"/>
    </location>
</feature>
<feature type="compositionally biased region" description="Basic and acidic residues" evidence="2">
    <location>
        <begin position="1"/>
        <end position="18"/>
    </location>
</feature>
<evidence type="ECO:0000313" key="4">
    <source>
        <dbReference type="RefSeq" id="XP_005101510.1"/>
    </source>
</evidence>
<feature type="region of interest" description="Disordered" evidence="2">
    <location>
        <begin position="1"/>
        <end position="52"/>
    </location>
</feature>
<dbReference type="Proteomes" id="UP000694888">
    <property type="component" value="Unplaced"/>
</dbReference>
<dbReference type="GeneID" id="101848533"/>
<dbReference type="RefSeq" id="XP_005101510.1">
    <property type="nucleotide sequence ID" value="XM_005101453.3"/>
</dbReference>
<feature type="compositionally biased region" description="Acidic residues" evidence="2">
    <location>
        <begin position="130"/>
        <end position="166"/>
    </location>
</feature>
<dbReference type="Pfam" id="PF13181">
    <property type="entry name" value="TPR_8"/>
    <property type="match status" value="2"/>
</dbReference>
<dbReference type="InterPro" id="IPR039340">
    <property type="entry name" value="Tfc4/TFIIIC-102/Sfc4"/>
</dbReference>
<evidence type="ECO:0000313" key="3">
    <source>
        <dbReference type="Proteomes" id="UP000694888"/>
    </source>
</evidence>
<feature type="repeat" description="TPR" evidence="1">
    <location>
        <begin position="883"/>
        <end position="916"/>
    </location>
</feature>
<protein>
    <submittedName>
        <fullName evidence="4">General transcription factor 3C polypeptide 3</fullName>
    </submittedName>
</protein>
<evidence type="ECO:0000256" key="2">
    <source>
        <dbReference type="SAM" id="MobiDB-lite"/>
    </source>
</evidence>
<accession>A0ABM0JU27</accession>
<keyword evidence="3" id="KW-1185">Reference proteome</keyword>
<feature type="region of interest" description="Disordered" evidence="2">
    <location>
        <begin position="99"/>
        <end position="180"/>
    </location>
</feature>
<name>A0ABM0JU27_APLCA</name>
<sequence>MDADFTEDRDSNNDEPVHLTDISMNVPRFTGTRLDPVASTSGTATRPRSTAEVELLTDSGRPANTNELVGMLKNAGTELTVKYITGELTFEEFCQELDEKTKSEAPPSAVRDVPRRAEAYTPNIPAFDQLLEDDGSEEEEEEEDDAAGADEEDLSEEDADFVDAGEMDDRRDQEWVPDEDEMKSLKNMKGPRKRKLDGSDVMVRKYRKPRRKPHELPKHLVGAQGKAMLLRAQGHTEEAIMLLFDIINKAPKAAAPYQALGSIHEEKGDVKQALKFLLVAANLQRAEPKQWFELIDMCMRLNDEKLALTCYQRAMKARRNRQDKLEIQMHKSAFYEKLDQPQKAMQCQENVLSYMDKSQPDEILAFARSLTHEYMNQQNVSAAIGVLQFIHKQLPKSIDAEDIHLLVELLMSQQSYEKSLEILIVHCGVKVVVSGRSPTSEEIPGIIADLSSKTEVLEKVEVPDLMPVDLRSKLVQSFVSAKFLPDFSALKGVISGLTDADVEEFGDIHYDIAETMVECGYHEDARPILQNLVKSEKFSKAEVWLTYAHCLNALGNIQAAAEAYSKVVDLAPNHYAARVTLSSLQQQMGYNDRALEVLTNATDPSGESPATSDQLLLLHKCQLLHSQGRTEDFISSGRRLLSYNMRGEYSPDFLKILLAIRTMKSRKKFYPHLSGKKTDGEVSDEISELEKVEQEKFKEDMWDVYLKLIRALHKEGDEQVLLNTAILGITCPAFCEDEAKVKAAEFLCLKCGPVNQSVYNLARNLVGDEKEHNQAWNLFSYVVTKFKDVHDLRFAMRALMKNPNSMALGMLNGNARLISGSYKLALGEYLSVFRQSPHALAVLCCALCLLHITSQLHAARRNQLIPQILSLLNVYKEMRGECQEAYYNIGRALYQINLHFAAIHYYKRALQFPPMVSDQHGTFDLTREIAFNLAQIHQKSKNFEAARYYIERYCVI</sequence>
<reference evidence="4" key="1">
    <citation type="submission" date="2025-08" db="UniProtKB">
        <authorList>
            <consortium name="RefSeq"/>
        </authorList>
    </citation>
    <scope>IDENTIFICATION</scope>
</reference>
<dbReference type="Gene3D" id="1.25.40.10">
    <property type="entry name" value="Tetratricopeptide repeat domain"/>
    <property type="match status" value="3"/>
</dbReference>
<evidence type="ECO:0000256" key="1">
    <source>
        <dbReference type="PROSITE-ProRule" id="PRU00339"/>
    </source>
</evidence>
<dbReference type="InterPro" id="IPR019734">
    <property type="entry name" value="TPR_rpt"/>
</dbReference>
<dbReference type="InterPro" id="IPR011990">
    <property type="entry name" value="TPR-like_helical_dom_sf"/>
</dbReference>
<dbReference type="PANTHER" id="PTHR23082:SF0">
    <property type="entry name" value="GENERAL TRANSCRIPTION FACTOR 3C POLYPEPTIDE 3"/>
    <property type="match status" value="1"/>
</dbReference>